<evidence type="ECO:0000313" key="16">
    <source>
        <dbReference type="Proteomes" id="UP000582643"/>
    </source>
</evidence>
<evidence type="ECO:0000256" key="9">
    <source>
        <dbReference type="ARBA" id="ARBA00023326"/>
    </source>
</evidence>
<feature type="domain" description="Fibronectin type-III" evidence="12">
    <location>
        <begin position="153"/>
        <end position="238"/>
    </location>
</feature>
<keyword evidence="9" id="KW-0624">Polysaccharide degradation</keyword>
<dbReference type="SMART" id="SM00636">
    <property type="entry name" value="Glyco_18"/>
    <property type="match status" value="1"/>
</dbReference>
<comment type="catalytic activity">
    <reaction evidence="1">
        <text>Random endo-hydrolysis of N-acetyl-beta-D-glucosaminide (1-&gt;4)-beta-linkages in chitin and chitodextrins.</text>
        <dbReference type="EC" id="3.2.1.14"/>
    </reaction>
</comment>
<dbReference type="InterPro" id="IPR036116">
    <property type="entry name" value="FN3_sf"/>
</dbReference>
<dbReference type="GO" id="GO:0008061">
    <property type="term" value="F:chitin binding"/>
    <property type="evidence" value="ECO:0007669"/>
    <property type="project" value="InterPro"/>
</dbReference>
<evidence type="ECO:0000259" key="14">
    <source>
        <dbReference type="PROSITE" id="PS51910"/>
    </source>
</evidence>
<keyword evidence="6" id="KW-0146">Chitin degradation</keyword>
<dbReference type="Gene3D" id="3.20.20.80">
    <property type="entry name" value="Glycosidases"/>
    <property type="match status" value="1"/>
</dbReference>
<dbReference type="PANTHER" id="PTHR11177">
    <property type="entry name" value="CHITINASE"/>
    <property type="match status" value="1"/>
</dbReference>
<evidence type="ECO:0000256" key="11">
    <source>
        <dbReference type="SAM" id="SignalP"/>
    </source>
</evidence>
<organism evidence="15 16">
    <name type="scientific">Streptomyces nymphaeiformis</name>
    <dbReference type="NCBI Taxonomy" id="2663842"/>
    <lineage>
        <taxon>Bacteria</taxon>
        <taxon>Bacillati</taxon>
        <taxon>Actinomycetota</taxon>
        <taxon>Actinomycetes</taxon>
        <taxon>Kitasatosporales</taxon>
        <taxon>Streptomycetaceae</taxon>
        <taxon>Streptomyces</taxon>
    </lineage>
</organism>
<evidence type="ECO:0000256" key="7">
    <source>
        <dbReference type="ARBA" id="ARBA00023277"/>
    </source>
</evidence>
<dbReference type="InterPro" id="IPR018366">
    <property type="entry name" value="CBM2_CS"/>
</dbReference>
<protein>
    <recommendedName>
        <fullName evidence="3">chitinase</fullName>
        <ecNumber evidence="3">3.2.1.14</ecNumber>
    </recommendedName>
</protein>
<dbReference type="Gene3D" id="2.60.40.290">
    <property type="match status" value="1"/>
</dbReference>
<dbReference type="Gene3D" id="2.60.40.10">
    <property type="entry name" value="Immunoglobulins"/>
    <property type="match status" value="1"/>
</dbReference>
<gene>
    <name evidence="15" type="ORF">GGE06_003917</name>
</gene>
<dbReference type="InterPro" id="IPR012291">
    <property type="entry name" value="CBM2_carb-bd_dom_sf"/>
</dbReference>
<feature type="domain" description="GH18" evidence="14">
    <location>
        <begin position="247"/>
        <end position="615"/>
    </location>
</feature>
<sequence>MSTQAPTRRAGFRKRTAAGLTALILPLAAMVGLASPAEAATSATATYTKTQDWGTGFGANWTVKNTGTTTISSWTVEWDYPSGTSVTSAWDATVTSSGTHWTAKNVGWNGTLAPGASVSFGYNGAGPGAPSGCKINGAPCDGTTVPGDNPPSAPGTPVASNITDTSAKLTWTAATDDKGVKNYDVLRDDTKVTTTTGLTFTDSGLTAGTDYSYTVVARDTIDQTGPAAGPVAVHTTGGGGGQPLPNAVKMGYFTNWGVYGRNYHVKNIVTSGSASKITHINYAFGNVQGGKCTIGDSYADYDKAYTADQSVDGVADTWDQPLRGNFNQLRKLKKAYPNIKILWSFGGWTWSGGFGQAVQNPAAFAQSCYDLIEDPRWADVFDGIDLDWEYPNACGLSCDTSGAASFKNMMQAMRAKFGANYLITAAVTADASTGGKIDAADYAGAAQYMNWFNVMTYDFFGAWAAQGPTAPHSPLTSYAGIPQQGFNSAEAIAKFKAKGVPANKLLLGIGFYGRGWTGVTQDAPGGTATGPAQGTYEQGIEDYKVLKNSCPANGTVAGTAYAHCGTNWWSYDTPATVNSKMSWAKNQGLGGAFFWEFSGDTGNGELVGAINTGLS</sequence>
<dbReference type="InterPro" id="IPR008965">
    <property type="entry name" value="CBM2/CBM3_carb-bd_dom_sf"/>
</dbReference>
<dbReference type="GO" id="GO:0030247">
    <property type="term" value="F:polysaccharide binding"/>
    <property type="evidence" value="ECO:0007669"/>
    <property type="project" value="UniProtKB-UniRule"/>
</dbReference>
<dbReference type="EMBL" id="JACHJY010000005">
    <property type="protein sequence ID" value="MBB4982985.1"/>
    <property type="molecule type" value="Genomic_DNA"/>
</dbReference>
<dbReference type="SMART" id="SM00060">
    <property type="entry name" value="FN3"/>
    <property type="match status" value="1"/>
</dbReference>
<dbReference type="PROSITE" id="PS00561">
    <property type="entry name" value="CBM2_A"/>
    <property type="match status" value="1"/>
</dbReference>
<keyword evidence="4 11" id="KW-0732">Signal</keyword>
<evidence type="ECO:0000313" key="15">
    <source>
        <dbReference type="EMBL" id="MBB4982985.1"/>
    </source>
</evidence>
<dbReference type="AlphaFoldDB" id="A0A7W7XCF1"/>
<dbReference type="InterPro" id="IPR001223">
    <property type="entry name" value="Glyco_hydro18_cat"/>
</dbReference>
<evidence type="ECO:0000259" key="12">
    <source>
        <dbReference type="PROSITE" id="PS50853"/>
    </source>
</evidence>
<dbReference type="Pfam" id="PF00041">
    <property type="entry name" value="fn3"/>
    <property type="match status" value="1"/>
</dbReference>
<dbReference type="InterPro" id="IPR050314">
    <property type="entry name" value="Glycosyl_Hydrlase_18"/>
</dbReference>
<keyword evidence="7" id="KW-0119">Carbohydrate metabolism</keyword>
<dbReference type="GO" id="GO:0000272">
    <property type="term" value="P:polysaccharide catabolic process"/>
    <property type="evidence" value="ECO:0007669"/>
    <property type="project" value="UniProtKB-KW"/>
</dbReference>
<dbReference type="GO" id="GO:0006032">
    <property type="term" value="P:chitin catabolic process"/>
    <property type="evidence" value="ECO:0007669"/>
    <property type="project" value="UniProtKB-KW"/>
</dbReference>
<proteinExistence type="inferred from homology"/>
<dbReference type="InterPro" id="IPR013783">
    <property type="entry name" value="Ig-like_fold"/>
</dbReference>
<dbReference type="InterPro" id="IPR011583">
    <property type="entry name" value="Chitinase_II/V-like_cat"/>
</dbReference>
<dbReference type="PROSITE" id="PS01095">
    <property type="entry name" value="GH18_1"/>
    <property type="match status" value="1"/>
</dbReference>
<comment type="similarity">
    <text evidence="2">Belongs to the glycosyl hydrolase 18 family. Chitinase class II subfamily.</text>
</comment>
<evidence type="ECO:0000256" key="8">
    <source>
        <dbReference type="ARBA" id="ARBA00023295"/>
    </source>
</evidence>
<dbReference type="Pfam" id="PF00704">
    <property type="entry name" value="Glyco_hydro_18"/>
    <property type="match status" value="1"/>
</dbReference>
<evidence type="ECO:0000256" key="4">
    <source>
        <dbReference type="ARBA" id="ARBA00022729"/>
    </source>
</evidence>
<dbReference type="PANTHER" id="PTHR11177:SF317">
    <property type="entry name" value="CHITINASE 12-RELATED"/>
    <property type="match status" value="1"/>
</dbReference>
<dbReference type="PROSITE" id="PS51173">
    <property type="entry name" value="CBM2"/>
    <property type="match status" value="1"/>
</dbReference>
<evidence type="ECO:0000256" key="1">
    <source>
        <dbReference type="ARBA" id="ARBA00000822"/>
    </source>
</evidence>
<keyword evidence="8 10" id="KW-0326">Glycosidase</keyword>
<dbReference type="InterPro" id="IPR001919">
    <property type="entry name" value="CBD2"/>
</dbReference>
<dbReference type="PROSITE" id="PS50853">
    <property type="entry name" value="FN3"/>
    <property type="match status" value="1"/>
</dbReference>
<evidence type="ECO:0000256" key="6">
    <source>
        <dbReference type="ARBA" id="ARBA00023024"/>
    </source>
</evidence>
<keyword evidence="16" id="KW-1185">Reference proteome</keyword>
<dbReference type="Proteomes" id="UP000582643">
    <property type="component" value="Unassembled WGS sequence"/>
</dbReference>
<dbReference type="InterPro" id="IPR003961">
    <property type="entry name" value="FN3_dom"/>
</dbReference>
<dbReference type="PROSITE" id="PS51910">
    <property type="entry name" value="GH18_2"/>
    <property type="match status" value="1"/>
</dbReference>
<dbReference type="EC" id="3.2.1.14" evidence="3"/>
<reference evidence="15 16" key="1">
    <citation type="submission" date="2020-08" db="EMBL/GenBank/DDBJ databases">
        <title>Genomic Encyclopedia of Type Strains, Phase III (KMG-III): the genomes of soil and plant-associated and newly described type strains.</title>
        <authorList>
            <person name="Whitman W."/>
        </authorList>
    </citation>
    <scope>NUCLEOTIDE SEQUENCE [LARGE SCALE GENOMIC DNA]</scope>
    <source>
        <strain evidence="15 16">SFB5A</strain>
    </source>
</reference>
<dbReference type="SUPFAM" id="SSF51445">
    <property type="entry name" value="(Trans)glycosidases"/>
    <property type="match status" value="1"/>
</dbReference>
<dbReference type="InterPro" id="IPR029070">
    <property type="entry name" value="Chitinase_insertion_sf"/>
</dbReference>
<keyword evidence="5 10" id="KW-0378">Hydrolase</keyword>
<dbReference type="SUPFAM" id="SSF54556">
    <property type="entry name" value="Chitinase insertion domain"/>
    <property type="match status" value="1"/>
</dbReference>
<dbReference type="SUPFAM" id="SSF49384">
    <property type="entry name" value="Carbohydrate-binding domain"/>
    <property type="match status" value="1"/>
</dbReference>
<dbReference type="GO" id="GO:0008843">
    <property type="term" value="F:endochitinase activity"/>
    <property type="evidence" value="ECO:0007669"/>
    <property type="project" value="UniProtKB-EC"/>
</dbReference>
<dbReference type="Pfam" id="PF00553">
    <property type="entry name" value="CBM_2"/>
    <property type="match status" value="1"/>
</dbReference>
<evidence type="ECO:0000259" key="13">
    <source>
        <dbReference type="PROSITE" id="PS51173"/>
    </source>
</evidence>
<evidence type="ECO:0000256" key="2">
    <source>
        <dbReference type="ARBA" id="ARBA00009121"/>
    </source>
</evidence>
<evidence type="ECO:0000256" key="10">
    <source>
        <dbReference type="RuleBase" id="RU000489"/>
    </source>
</evidence>
<dbReference type="InterPro" id="IPR017853">
    <property type="entry name" value="GH"/>
</dbReference>
<name>A0A7W7XCF1_9ACTN</name>
<evidence type="ECO:0000256" key="5">
    <source>
        <dbReference type="ARBA" id="ARBA00022801"/>
    </source>
</evidence>
<feature type="signal peptide" evidence="11">
    <location>
        <begin position="1"/>
        <end position="39"/>
    </location>
</feature>
<dbReference type="SMART" id="SM00637">
    <property type="entry name" value="CBD_II"/>
    <property type="match status" value="1"/>
</dbReference>
<dbReference type="Gene3D" id="3.10.50.10">
    <property type="match status" value="1"/>
</dbReference>
<dbReference type="InterPro" id="IPR001579">
    <property type="entry name" value="Glyco_hydro_18_chit_AS"/>
</dbReference>
<comment type="caution">
    <text evidence="15">The sequence shown here is derived from an EMBL/GenBank/DDBJ whole genome shotgun (WGS) entry which is preliminary data.</text>
</comment>
<dbReference type="CDD" id="cd00063">
    <property type="entry name" value="FN3"/>
    <property type="match status" value="1"/>
</dbReference>
<dbReference type="SUPFAM" id="SSF49265">
    <property type="entry name" value="Fibronectin type III"/>
    <property type="match status" value="1"/>
</dbReference>
<dbReference type="CDD" id="cd06548">
    <property type="entry name" value="GH18_chitinase"/>
    <property type="match status" value="1"/>
</dbReference>
<evidence type="ECO:0000256" key="3">
    <source>
        <dbReference type="ARBA" id="ARBA00012729"/>
    </source>
</evidence>
<accession>A0A7W7XCF1</accession>
<feature type="domain" description="CBM2" evidence="13">
    <location>
        <begin position="36"/>
        <end position="143"/>
    </location>
</feature>
<feature type="chain" id="PRO_5030718709" description="chitinase" evidence="11">
    <location>
        <begin position="40"/>
        <end position="615"/>
    </location>
</feature>